<keyword evidence="1 4" id="KW-0436">Ligase</keyword>
<evidence type="ECO:0000313" key="5">
    <source>
        <dbReference type="Proteomes" id="UP001634747"/>
    </source>
</evidence>
<protein>
    <submittedName>
        <fullName evidence="4">Biotin--[acetyl-CoA-carboxylase] ligase</fullName>
        <ecNumber evidence="4">6.3.4.15</ecNumber>
    </submittedName>
</protein>
<gene>
    <name evidence="4" type="ORF">ACK2TP_13055</name>
</gene>
<name>A0ABW9KLQ1_9BACT</name>
<accession>A0ABW9KLQ1</accession>
<dbReference type="SUPFAM" id="SSF55681">
    <property type="entry name" value="Class II aaRS and biotin synthetases"/>
    <property type="match status" value="1"/>
</dbReference>
<organism evidence="4 5">
    <name type="scientific">Terriglobus aquaticus</name>
    <dbReference type="NCBI Taxonomy" id="940139"/>
    <lineage>
        <taxon>Bacteria</taxon>
        <taxon>Pseudomonadati</taxon>
        <taxon>Acidobacteriota</taxon>
        <taxon>Terriglobia</taxon>
        <taxon>Terriglobales</taxon>
        <taxon>Acidobacteriaceae</taxon>
        <taxon>Terriglobus</taxon>
    </lineage>
</organism>
<proteinExistence type="predicted"/>
<dbReference type="Gene3D" id="3.30.930.10">
    <property type="entry name" value="Bira Bifunctional Protein, Domain 2"/>
    <property type="match status" value="1"/>
</dbReference>
<keyword evidence="5" id="KW-1185">Reference proteome</keyword>
<evidence type="ECO:0000256" key="2">
    <source>
        <dbReference type="SAM" id="MobiDB-lite"/>
    </source>
</evidence>
<dbReference type="InterPro" id="IPR004408">
    <property type="entry name" value="Biotin_CoA_COase_ligase"/>
</dbReference>
<dbReference type="Pfam" id="PF03099">
    <property type="entry name" value="BPL_LplA_LipB"/>
    <property type="match status" value="1"/>
</dbReference>
<dbReference type="InterPro" id="IPR004143">
    <property type="entry name" value="BPL_LPL_catalytic"/>
</dbReference>
<dbReference type="Proteomes" id="UP001634747">
    <property type="component" value="Unassembled WGS sequence"/>
</dbReference>
<evidence type="ECO:0000256" key="1">
    <source>
        <dbReference type="ARBA" id="ARBA00022598"/>
    </source>
</evidence>
<dbReference type="PROSITE" id="PS51733">
    <property type="entry name" value="BPL_LPL_CATALYTIC"/>
    <property type="match status" value="1"/>
</dbReference>
<sequence>MCTDKREVSAAADPHMSEEASPALDLSRVNAALADTIFHGKLHHFVTIDSTQTRAIAEAQAGSEGGQVYVADEQTAGRGRGGHTWSSNPGTGLYVTVLARPNLRADDALTISFAAGLAAQAAIREVTGAEIDLRWPNDLVTPGPGSLKLGGILTESAMQTDGLLRYAAIGVGINLNHTVMPPELEAISTSLRRWTGKTVPREAVLIAFLRQLHLELLAVQESPAAVRQRFAEHSRWVWGKRVQVAEQDGYTGVTLGLTAAGLLRVRCDTGQVREVRHGGVREAL</sequence>
<reference evidence="4 5" key="1">
    <citation type="submission" date="2024-12" db="EMBL/GenBank/DDBJ databases">
        <authorList>
            <person name="Lee Y."/>
        </authorList>
    </citation>
    <scope>NUCLEOTIDE SEQUENCE [LARGE SCALE GENOMIC DNA]</scope>
    <source>
        <strain evidence="4 5">03SUJ4</strain>
    </source>
</reference>
<dbReference type="NCBIfam" id="TIGR00121">
    <property type="entry name" value="birA_ligase"/>
    <property type="match status" value="1"/>
</dbReference>
<feature type="domain" description="BPL/LPL catalytic" evidence="3">
    <location>
        <begin position="31"/>
        <end position="220"/>
    </location>
</feature>
<dbReference type="RefSeq" id="WP_263411838.1">
    <property type="nucleotide sequence ID" value="NZ_BAABBH010000001.1"/>
</dbReference>
<evidence type="ECO:0000259" key="3">
    <source>
        <dbReference type="PROSITE" id="PS51733"/>
    </source>
</evidence>
<dbReference type="EMBL" id="JBJYXY010000001">
    <property type="protein sequence ID" value="MFN2976696.1"/>
    <property type="molecule type" value="Genomic_DNA"/>
</dbReference>
<dbReference type="PANTHER" id="PTHR12835">
    <property type="entry name" value="BIOTIN PROTEIN LIGASE"/>
    <property type="match status" value="1"/>
</dbReference>
<comment type="caution">
    <text evidence="4">The sequence shown here is derived from an EMBL/GenBank/DDBJ whole genome shotgun (WGS) entry which is preliminary data.</text>
</comment>
<evidence type="ECO:0000313" key="4">
    <source>
        <dbReference type="EMBL" id="MFN2976696.1"/>
    </source>
</evidence>
<dbReference type="GO" id="GO:0004077">
    <property type="term" value="F:biotin--[biotin carboxyl-carrier protein] ligase activity"/>
    <property type="evidence" value="ECO:0007669"/>
    <property type="project" value="UniProtKB-EC"/>
</dbReference>
<dbReference type="PANTHER" id="PTHR12835:SF5">
    <property type="entry name" value="BIOTIN--PROTEIN LIGASE"/>
    <property type="match status" value="1"/>
</dbReference>
<dbReference type="InterPro" id="IPR045864">
    <property type="entry name" value="aa-tRNA-synth_II/BPL/LPL"/>
</dbReference>
<feature type="region of interest" description="Disordered" evidence="2">
    <location>
        <begin position="1"/>
        <end position="22"/>
    </location>
</feature>
<dbReference type="EC" id="6.3.4.15" evidence="4"/>